<proteinExistence type="predicted"/>
<keyword evidence="2" id="KW-1185">Reference proteome</keyword>
<sequence length="172" mass="18977">MNASGQVLDNFCSTRHAGYTQPLLITLSEEPIEDGEFRTLNDEDFTGEANTVIWTLEENEHKSDGIPNFMRATVLLHRPQNVPFSFAVKVKTDVDFAGRLKTLFGLERKDPIGPVEIDPANHSGASSATINSLDLELHRLDKMDKLNLKKVGGVMMAMLLDGKGLTTVEHLG</sequence>
<dbReference type="Proteomes" id="UP000286045">
    <property type="component" value="Unassembled WGS sequence"/>
</dbReference>
<protein>
    <submittedName>
        <fullName evidence="1">Uncharacterized protein</fullName>
    </submittedName>
</protein>
<dbReference type="STRING" id="363999.A0A439CQQ3"/>
<name>A0A439CQQ3_9PEZI</name>
<accession>A0A439CQQ3</accession>
<evidence type="ECO:0000313" key="2">
    <source>
        <dbReference type="Proteomes" id="UP000286045"/>
    </source>
</evidence>
<reference evidence="1 2" key="1">
    <citation type="submission" date="2018-12" db="EMBL/GenBank/DDBJ databases">
        <title>Draft genome sequence of Xylaria grammica IHI A82.</title>
        <authorList>
            <person name="Buettner E."/>
            <person name="Kellner H."/>
        </authorList>
    </citation>
    <scope>NUCLEOTIDE SEQUENCE [LARGE SCALE GENOMIC DNA]</scope>
    <source>
        <strain evidence="1 2">IHI A82</strain>
    </source>
</reference>
<dbReference type="AlphaFoldDB" id="A0A439CQQ3"/>
<gene>
    <name evidence="1" type="ORF">EKO27_g10617</name>
</gene>
<organism evidence="1 2">
    <name type="scientific">Xylaria grammica</name>
    <dbReference type="NCBI Taxonomy" id="363999"/>
    <lineage>
        <taxon>Eukaryota</taxon>
        <taxon>Fungi</taxon>
        <taxon>Dikarya</taxon>
        <taxon>Ascomycota</taxon>
        <taxon>Pezizomycotina</taxon>
        <taxon>Sordariomycetes</taxon>
        <taxon>Xylariomycetidae</taxon>
        <taxon>Xylariales</taxon>
        <taxon>Xylariaceae</taxon>
        <taxon>Xylaria</taxon>
    </lineage>
</organism>
<dbReference type="EMBL" id="RYZI01000561">
    <property type="protein sequence ID" value="RWA04489.1"/>
    <property type="molecule type" value="Genomic_DNA"/>
</dbReference>
<evidence type="ECO:0000313" key="1">
    <source>
        <dbReference type="EMBL" id="RWA04489.1"/>
    </source>
</evidence>
<comment type="caution">
    <text evidence="1">The sequence shown here is derived from an EMBL/GenBank/DDBJ whole genome shotgun (WGS) entry which is preliminary data.</text>
</comment>